<feature type="region of interest" description="Disordered" evidence="7">
    <location>
        <begin position="4087"/>
        <end position="4118"/>
    </location>
</feature>
<feature type="compositionally biased region" description="Basic residues" evidence="7">
    <location>
        <begin position="2402"/>
        <end position="2411"/>
    </location>
</feature>
<dbReference type="Pfam" id="PF25597">
    <property type="entry name" value="SH3_retrovirus"/>
    <property type="match status" value="2"/>
</dbReference>
<dbReference type="EMBL" id="JAUUTY010000003">
    <property type="protein sequence ID" value="KAK1668880.1"/>
    <property type="molecule type" value="Genomic_DNA"/>
</dbReference>
<dbReference type="SUPFAM" id="SSF53098">
    <property type="entry name" value="Ribonuclease H-like"/>
    <property type="match status" value="2"/>
</dbReference>
<dbReference type="InterPro" id="IPR001878">
    <property type="entry name" value="Znf_CCHC"/>
</dbReference>
<dbReference type="Gene3D" id="3.30.420.10">
    <property type="entry name" value="Ribonuclease H-like superfamily/Ribonuclease H"/>
    <property type="match status" value="2"/>
</dbReference>
<feature type="coiled-coil region" evidence="6">
    <location>
        <begin position="2215"/>
        <end position="2339"/>
    </location>
</feature>
<name>A0AAD8T4A7_LOLMU</name>
<feature type="compositionally biased region" description="Polar residues" evidence="7">
    <location>
        <begin position="1134"/>
        <end position="1145"/>
    </location>
</feature>
<feature type="region of interest" description="Disordered" evidence="7">
    <location>
        <begin position="2942"/>
        <end position="2991"/>
    </location>
</feature>
<dbReference type="InterPro" id="IPR012337">
    <property type="entry name" value="RNaseH-like_sf"/>
</dbReference>
<keyword evidence="4" id="KW-0378">Hydrolase</keyword>
<evidence type="ECO:0000256" key="3">
    <source>
        <dbReference type="ARBA" id="ARBA00022750"/>
    </source>
</evidence>
<feature type="region of interest" description="Disordered" evidence="7">
    <location>
        <begin position="3019"/>
        <end position="3044"/>
    </location>
</feature>
<dbReference type="InterPro" id="IPR025724">
    <property type="entry name" value="GAG-pre-integrase_dom"/>
</dbReference>
<dbReference type="PANTHER" id="PTHR42648:SF21">
    <property type="entry name" value="CYSTEINE-RICH RLK (RECEPTOR-LIKE PROTEIN KINASE) 8"/>
    <property type="match status" value="1"/>
</dbReference>
<dbReference type="InterPro" id="IPR043502">
    <property type="entry name" value="DNA/RNA_pol_sf"/>
</dbReference>
<feature type="compositionally biased region" description="Acidic residues" evidence="7">
    <location>
        <begin position="3019"/>
        <end position="3029"/>
    </location>
</feature>
<dbReference type="InterPro" id="IPR039537">
    <property type="entry name" value="Retrotran_Ty1/copia-like"/>
</dbReference>
<dbReference type="PROSITE" id="PS50994">
    <property type="entry name" value="INTEGRASE"/>
    <property type="match status" value="2"/>
</dbReference>
<evidence type="ECO:0000256" key="5">
    <source>
        <dbReference type="PROSITE-ProRule" id="PRU00047"/>
    </source>
</evidence>
<organism evidence="10 11">
    <name type="scientific">Lolium multiflorum</name>
    <name type="common">Italian ryegrass</name>
    <name type="synonym">Lolium perenne subsp. multiflorum</name>
    <dbReference type="NCBI Taxonomy" id="4521"/>
    <lineage>
        <taxon>Eukaryota</taxon>
        <taxon>Viridiplantae</taxon>
        <taxon>Streptophyta</taxon>
        <taxon>Embryophyta</taxon>
        <taxon>Tracheophyta</taxon>
        <taxon>Spermatophyta</taxon>
        <taxon>Magnoliopsida</taxon>
        <taxon>Liliopsida</taxon>
        <taxon>Poales</taxon>
        <taxon>Poaceae</taxon>
        <taxon>BOP clade</taxon>
        <taxon>Pooideae</taxon>
        <taxon>Poodae</taxon>
        <taxon>Poeae</taxon>
        <taxon>Poeae Chloroplast Group 2 (Poeae type)</taxon>
        <taxon>Loliodinae</taxon>
        <taxon>Loliinae</taxon>
        <taxon>Lolium</taxon>
    </lineage>
</organism>
<feature type="region of interest" description="Disordered" evidence="7">
    <location>
        <begin position="1088"/>
        <end position="1187"/>
    </location>
</feature>
<feature type="region of interest" description="Disordered" evidence="7">
    <location>
        <begin position="3638"/>
        <end position="3663"/>
    </location>
</feature>
<comment type="caution">
    <text evidence="10">The sequence shown here is derived from an EMBL/GenBank/DDBJ whole genome shotgun (WGS) entry which is preliminary data.</text>
</comment>
<evidence type="ECO:0000256" key="2">
    <source>
        <dbReference type="ARBA" id="ARBA00022723"/>
    </source>
</evidence>
<feature type="domain" description="CCHC-type" evidence="8">
    <location>
        <begin position="168"/>
        <end position="182"/>
    </location>
</feature>
<dbReference type="InterPro" id="IPR036397">
    <property type="entry name" value="RNaseH_sf"/>
</dbReference>
<dbReference type="Proteomes" id="UP001231189">
    <property type="component" value="Unassembled WGS sequence"/>
</dbReference>
<evidence type="ECO:0000256" key="4">
    <source>
        <dbReference type="ARBA" id="ARBA00022801"/>
    </source>
</evidence>
<dbReference type="PANTHER" id="PTHR42648">
    <property type="entry name" value="TRANSPOSASE, PUTATIVE-RELATED"/>
    <property type="match status" value="1"/>
</dbReference>
<feature type="region of interest" description="Disordered" evidence="7">
    <location>
        <begin position="2009"/>
        <end position="2070"/>
    </location>
</feature>
<feature type="coiled-coil region" evidence="6">
    <location>
        <begin position="402"/>
        <end position="450"/>
    </location>
</feature>
<keyword evidence="6" id="KW-0175">Coiled coil</keyword>
<feature type="domain" description="Integrase catalytic" evidence="9">
    <location>
        <begin position="846"/>
        <end position="1012"/>
    </location>
</feature>
<accession>A0AAD8T4A7</accession>
<evidence type="ECO:0000313" key="11">
    <source>
        <dbReference type="Proteomes" id="UP001231189"/>
    </source>
</evidence>
<keyword evidence="1" id="KW-0645">Protease</keyword>
<feature type="compositionally biased region" description="Polar residues" evidence="7">
    <location>
        <begin position="2943"/>
        <end position="2968"/>
    </location>
</feature>
<feature type="domain" description="Integrase catalytic" evidence="9">
    <location>
        <begin position="2658"/>
        <end position="2834"/>
    </location>
</feature>
<dbReference type="GO" id="GO:0003676">
    <property type="term" value="F:nucleic acid binding"/>
    <property type="evidence" value="ECO:0007669"/>
    <property type="project" value="InterPro"/>
</dbReference>
<feature type="region of interest" description="Disordered" evidence="7">
    <location>
        <begin position="2167"/>
        <end position="2186"/>
    </location>
</feature>
<feature type="compositionally biased region" description="Basic and acidic residues" evidence="7">
    <location>
        <begin position="583"/>
        <end position="602"/>
    </location>
</feature>
<keyword evidence="5" id="KW-0862">Zinc</keyword>
<dbReference type="GO" id="GO:0006508">
    <property type="term" value="P:proteolysis"/>
    <property type="evidence" value="ECO:0007669"/>
    <property type="project" value="UniProtKB-KW"/>
</dbReference>
<feature type="compositionally biased region" description="Polar residues" evidence="7">
    <location>
        <begin position="3761"/>
        <end position="3771"/>
    </location>
</feature>
<feature type="region of interest" description="Disordered" evidence="7">
    <location>
        <begin position="3713"/>
        <end position="3793"/>
    </location>
</feature>
<keyword evidence="5" id="KW-0863">Zinc-finger</keyword>
<dbReference type="SUPFAM" id="SSF57756">
    <property type="entry name" value="Retrovirus zinc finger-like domains"/>
    <property type="match status" value="1"/>
</dbReference>
<evidence type="ECO:0000256" key="7">
    <source>
        <dbReference type="SAM" id="MobiDB-lite"/>
    </source>
</evidence>
<dbReference type="Pfam" id="PF00665">
    <property type="entry name" value="rve"/>
    <property type="match status" value="2"/>
</dbReference>
<dbReference type="GO" id="GO:0015074">
    <property type="term" value="P:DNA integration"/>
    <property type="evidence" value="ECO:0007669"/>
    <property type="project" value="InterPro"/>
</dbReference>
<feature type="compositionally biased region" description="Basic residues" evidence="7">
    <location>
        <begin position="3772"/>
        <end position="3783"/>
    </location>
</feature>
<proteinExistence type="predicted"/>
<evidence type="ECO:0000313" key="10">
    <source>
        <dbReference type="EMBL" id="KAK1668880.1"/>
    </source>
</evidence>
<feature type="region of interest" description="Disordered" evidence="7">
    <location>
        <begin position="3317"/>
        <end position="3353"/>
    </location>
</feature>
<evidence type="ECO:0000259" key="9">
    <source>
        <dbReference type="PROSITE" id="PS50994"/>
    </source>
</evidence>
<evidence type="ECO:0000256" key="6">
    <source>
        <dbReference type="SAM" id="Coils"/>
    </source>
</evidence>
<dbReference type="SUPFAM" id="SSF56672">
    <property type="entry name" value="DNA/RNA polymerases"/>
    <property type="match status" value="2"/>
</dbReference>
<feature type="compositionally biased region" description="Acidic residues" evidence="7">
    <location>
        <begin position="2054"/>
        <end position="2066"/>
    </location>
</feature>
<dbReference type="InterPro" id="IPR057670">
    <property type="entry name" value="SH3_retrovirus"/>
</dbReference>
<reference evidence="10" key="1">
    <citation type="submission" date="2023-07" db="EMBL/GenBank/DDBJ databases">
        <title>A chromosome-level genome assembly of Lolium multiflorum.</title>
        <authorList>
            <person name="Chen Y."/>
            <person name="Copetti D."/>
            <person name="Kolliker R."/>
            <person name="Studer B."/>
        </authorList>
    </citation>
    <scope>NUCLEOTIDE SEQUENCE</scope>
    <source>
        <strain evidence="10">02402/16</strain>
        <tissue evidence="10">Leaf</tissue>
    </source>
</reference>
<evidence type="ECO:0000256" key="1">
    <source>
        <dbReference type="ARBA" id="ARBA00022670"/>
    </source>
</evidence>
<dbReference type="InterPro" id="IPR001584">
    <property type="entry name" value="Integrase_cat-core"/>
</dbReference>
<feature type="compositionally biased region" description="Basic and acidic residues" evidence="7">
    <location>
        <begin position="2413"/>
        <end position="2433"/>
    </location>
</feature>
<keyword evidence="3" id="KW-0064">Aspartyl protease</keyword>
<feature type="compositionally biased region" description="Basic and acidic residues" evidence="7">
    <location>
        <begin position="4098"/>
        <end position="4108"/>
    </location>
</feature>
<dbReference type="InterPro" id="IPR036875">
    <property type="entry name" value="Znf_CCHC_sf"/>
</dbReference>
<sequence length="4140" mass="468333">MIREGESVADAYARLGALRVRIKGLGVEKYDDGFEMNEGFIKSKVIAMIAVKQEDTNLALNLQIMTKSADLNSDDLVSYVAANENMAKAGKRLMAMNRVDEASHNHEASHNLALKARADHGGEEEYEIEEDEEMTSTSDIATDFAFFAKKYKGKLPMLLNDKKKKRTCYNCDEESHFANECPYEKRVDKPKFIKGVKPRLKPNPINDRYKRNKGRAFVGAEYLSDEEEEDEEKEAGVAGLAFSKPGSLFTYDYSKDYSTENDVGSSFMARTTQDDDSDDSTSSTIVGSCLMARETKVMEPPPSLSSVLDDEAENQEELTVLKELYNVRCTLRGEALVKFDFLMDSLKEKDESIEELEYHLNDKERRFNLLRQELKTERCISQGLKQQIETYELDKVKDLETIERAQSLTQELNASKEELEVAHASLTRDLDHLERANKLVKDELKKLGKNHDLLQETYSKALESMNDSIVDKDVASSSTTFTSEHAKLVAEHVRLQEELSLHVETNTYLESLVTKYGLNYYPNESACEQATTLEENVRLKKELAKFTTTKNKMGLDDLLSKQRSNNQKYGLGYDPKPYKKNNYKKEKPAQEKNKKVTNDGKAPKGKATSGDRTGPNNHYALFVDYYGDVYANYVGPRNGYAYRGYSIWGYSSGGPKWVFDSGCTNHMTGGRGVLDQFIEDINKKSSITFGDNSKGKVLGYGKVAISKDLCLETVMLVEHLGYNLLSIYHLADAGYNSYFTKYYVQVFRSDNLKLVLVGYVENNLYVVDLSKESPSPSTCLMAAKHDEGWLWHRRLGHVNMRNLKQLLKGEHIVGLTGISFEKDRVCSACVAGKQLKKKHPIKSIVTTSRPLELLHLDLFGPSHYDTLGGSKYGLVIVDDYSRYSWVFLLKSKDETHREFITFAKKAQRTYESEIKAIRTDNGTEFKNYTMQEFVDDEGIKHEFSAPYTPQQNGVVERKNRTIIEMARTMLSEFNSPHNFWGEAISTAVHYSNRLFLRPLHNKTPYELLTGNKPNVMYIRVFGCKCLVKNNKGKLGKFETRTIEGIFVGYAENSHAYRYYNRSTGTIEVSCDVVFLEDNGSQVEQVVPCVAGNDDDPSSAIKHMGIGHIRPHDDQGDGVEVSSSPQVEPSSTQVEPSSATQDLSSTQDEPHPEEQEESPQPTEQDHDDDQETSSTHVQAQVVPHDQVLARDEFIDHEGTIRKIKAATRASDMKVDQVLGSISKGVVTRRHHALLITYCQHHAFVSSFEPLKVHEALVDPDWVIAMQEELECFTRNEVWSLVERPKDHRINVIGTKWVFKNKQDENGIVIRNKARLVAQGFAQIEGMDFEDTFAPVARLEAIRLLLAFASFHNFKLYQMDVKSAFLNGPLKETAYVAQPPGFEDPCRPNHVYLLHKALYGLKQAPRAWYEFLRDFLLQDGFCMGTVDSTLFTKRVKGGGLFICQIYVDDIIFGGTNPNHNKAFELLMTRKFEMSMMGELKFFLGFQVRQLAKGTFISQEKYVKDMLKKFNMTNASPMKTPMPVKGQLGSCDGEKDVDIKVYRSMIGSLLYLCASRPDIMLSVGMCARFQSAPKESHLMAVKRILRYLVLTPTLGLWYPKGSTFELIGYSDSDWAGDKVDRKSTSGACQFIGRSLVSWSSKKQNSTALSTAEAEYISAASCCTQLLWMKQTLKDYGVSLGTVPLLCDNESAIKIANNPVQHCRTKHIDIRHHFLRDHVANKDIDLTHGASNELWRIILEGFKPYNPDKLTRREAVDSQLNNTALHMIQTSVGTQELPRVRNYTTAKEAWDGLAASCIGSESTRRNKYNALRNQAEGFMRLPDEDHQVMYGRLLIVADAFRLSGATHINDSWIKEKYIECMMPFVPIDVKTLVGRECYSSLSSQDAVHEMQALKVLEQNSHDSRNRAIGMAKGNNLALVVNPVEEVYPQEQYRASWSMSYPEDLECHYHDHMAFHAKSFWVDPSKAKEDNIKRNHKSGFTSFGPKTRSCYNCDDKRHFIAECPYENRELHNGRLIPKDKSKDTKGKYSKAPNKKFYNNKTKKGKRPPRVVLVTREEYSTDEVESSSDDEGESSKEVAAIVTTNIPSSSLFESPNENPHIKNAHCFMAKSSLDTSIVLSTQEEYTSGDDDGDDEEDATSNGLVALASLSTNSSSPSESPNEIIHVEEESCLMAKSSEVSSPSPSMPNISSDLGVDDASLKVKQEMLEFDEFIFNLQGNNKKHVSNLMARLAQQNATLEKKGQIEREDSLEIHALKNALEESQETIASLEERLENLEEPQDEINKLTKARDHARAKTKLLKKEMAQFGVDHEKLVKDLDELDKAHKALKSEYALLSKSNEQLQIRLASYDVPSSSTPSCDHANIIEENARLKDELAKASSPQSKLSLDDLLSKQRSNNGKEGLGYGAKAKKANKQKAKPAQEKKKDITNGEAPKGKTINDDDAGNANPHYVLFKDYYGDVYAKYVGPYDGYVAWSIWDYAAGGSKWVLDSGCTSHMTGGKNLVKELRPNINNITVSFGDNSTSEVLGFGKVVVAHNITLVDVMLVKTLGYNLLSVSALGKMGFAVFIDNDIVVLLWSKTLKVAFVGYREHNLYVVDFSGTTTSSAMCLFGKADVGWLWHRRLAHVNMRTLQSLHKGNHIVGLMENVSFAKDRVCRACVEGKMHDSPHPSKTIISSKRILELLHVDLFGPVTHASLGAKKHCLVIVDDYSRYTWVYFLKTKDETQQIFIDFATEVQRQHNLLIMAIRSDNGSEFKNYTLNDFLSDEGIRHQYSAAYTPQQNGVAERKNRTLMDMARSMMAEYKSRYNFWAEAISTACHSSNRLYLRKGLNKTPYEILTGNKPNISYFKVFGCKCFYKIKGVRLSKFAPKALEGIFVGYGAESHTYRVFDIASGIIIESCSVRFEENDGSQVGQVDVCAGDEIPQDAIVRMGVGFFRPIEGHGVASREELCSTTVEPSSSQHQQTPSLEANDAPTQEQEENPPSHEQDQGQDQPRIQDQPFDICASPNIVQDQAHEDEHSQEIEEAQIEGQDGDPNDQVDQVTPPRPKRTKEEIEARRLARRDRTLEIRGHTHDKVLGDVRAKVSTRRQLANFSNHHAYISVVEPKKVFEALEDSDWVEAMHEELNNFKRNKVWTLVEKPKECRNVIGTKWIFKNKQDEFGNIVRNKARLVAQGFSQVEGIDFGETYAPVARLESIRILLAYASHHNFKLQQMDVKSAFLNGPLHEEVYVKQPPGFEDLNFPNHVYKLDKALYGLKQAPRAWFEMSMMGEMKFFLGFEIKQLREGTFINQAKYLQDMLKRFKMTELKGVATPMVTKCHLALDPNGRVSRGVRRRPRGDRSSDEFTSNAPRKSSASRQKNKDPRVNYKTMDLISYSAIRMKNWYEDLPRDEETEGRKFWCMEQEYIYKDIFEPMPKVRPMQAINVEDLSTDDHFADAIWVTGRMGLQDLMKIKCDYSPELVKQFFATLAFKTDEDRTMEWMTGSTHCSASLRRFAGILGVPAEGGRRLHGPQKPDKDVLFDLYTSAGKIGSTKGLLPIYSQLLRFFRATISPSGGNNDALRGALVSLMHLSYRCARDTNEDVDYTIDVMDYIFNEIHDAMVSRNTIPYAPYIQLLINNSVAMDEDLSGYALVKHSVKKAYKLKPVSSAAPAPDSFMGDARSSGFAPARRPDLPAMKKQVKRLSWFQRHILCMNIEIHKENYAASRERSEIKHTQAVILHKLSGEQGPPPQPPVHPGGSSDDERGGLAKRGRTAPRPPGCRTSNRKPTKAPQPTDTGSSARGRTKSAANKRKDKQAAQEDDEIVPDFNVADANRLDWQDLRTVNPYRYEQRTYTGGDKFFWTKTQAALWVGYYDNTHECMKNGAVVKPKAINPEELALHEATKYRFVVQTLKGMGLYDLVCLKPDDDQEDPTYCPLLVRQFHCTVFFHDDADRTMTWMTGREKYSCTYTQFCEAMGFDGGRATGYRIHTRPKLASGDISFCYPTSPSAGPPTISGMYYSYLVLAKMFRESLISKSGDSSEVRNYHLNLMYYCHPARIRKIDGCDLIYCELKRAVMDRMTPNYAQYVQRLINHIVPAPLNTRDERVIMAPFKFPAPEGRPEVPSMMPANERRSKEHHDPAASSSYSRRPKHGAARFFSSMWQMCKNTNDVA</sequence>
<gene>
    <name evidence="10" type="ORF">QYE76_057039</name>
</gene>
<dbReference type="Pfam" id="PF22936">
    <property type="entry name" value="Pol_BBD"/>
    <property type="match status" value="2"/>
</dbReference>
<feature type="region of interest" description="Disordered" evidence="7">
    <location>
        <begin position="2367"/>
        <end position="2436"/>
    </location>
</feature>
<dbReference type="GO" id="GO:0004190">
    <property type="term" value="F:aspartic-type endopeptidase activity"/>
    <property type="evidence" value="ECO:0007669"/>
    <property type="project" value="UniProtKB-KW"/>
</dbReference>
<evidence type="ECO:0008006" key="12">
    <source>
        <dbReference type="Google" id="ProtNLM"/>
    </source>
</evidence>
<dbReference type="GO" id="GO:0008270">
    <property type="term" value="F:zinc ion binding"/>
    <property type="evidence" value="ECO:0007669"/>
    <property type="project" value="UniProtKB-KW"/>
</dbReference>
<feature type="coiled-coil region" evidence="6">
    <location>
        <begin position="346"/>
        <end position="373"/>
    </location>
</feature>
<dbReference type="InterPro" id="IPR054722">
    <property type="entry name" value="PolX-like_BBD"/>
</dbReference>
<keyword evidence="11" id="KW-1185">Reference proteome</keyword>
<keyword evidence="2" id="KW-0479">Metal-binding</keyword>
<dbReference type="InterPro" id="IPR013103">
    <property type="entry name" value="RVT_2"/>
</dbReference>
<dbReference type="CDD" id="cd09272">
    <property type="entry name" value="RNase_HI_RT_Ty1"/>
    <property type="match status" value="1"/>
</dbReference>
<dbReference type="SMART" id="SM00343">
    <property type="entry name" value="ZnF_C2HC"/>
    <property type="match status" value="2"/>
</dbReference>
<dbReference type="Pfam" id="PF07727">
    <property type="entry name" value="RVT_2"/>
    <property type="match status" value="2"/>
</dbReference>
<dbReference type="Pfam" id="PF13976">
    <property type="entry name" value="gag_pre-integrs"/>
    <property type="match status" value="2"/>
</dbReference>
<feature type="compositionally biased region" description="Basic and acidic residues" evidence="7">
    <location>
        <begin position="2009"/>
        <end position="2021"/>
    </location>
</feature>
<dbReference type="PROSITE" id="PS50158">
    <property type="entry name" value="ZF_CCHC"/>
    <property type="match status" value="1"/>
</dbReference>
<protein>
    <recommendedName>
        <fullName evidence="12">Gag-pol polyprotein</fullName>
    </recommendedName>
</protein>
<feature type="compositionally biased region" description="Low complexity" evidence="7">
    <location>
        <begin position="1118"/>
        <end position="1133"/>
    </location>
</feature>
<feature type="compositionally biased region" description="Polar residues" evidence="7">
    <location>
        <begin position="3335"/>
        <end position="3348"/>
    </location>
</feature>
<evidence type="ECO:0000259" key="8">
    <source>
        <dbReference type="PROSITE" id="PS50158"/>
    </source>
</evidence>
<feature type="region of interest" description="Disordered" evidence="7">
    <location>
        <begin position="557"/>
        <end position="613"/>
    </location>
</feature>
<feature type="compositionally biased region" description="Low complexity" evidence="7">
    <location>
        <begin position="2170"/>
        <end position="2185"/>
    </location>
</feature>